<dbReference type="OrthoDB" id="76385at2759"/>
<accession>A0A5B6X228</accession>
<keyword evidence="1" id="KW-0862">Zinc</keyword>
<dbReference type="CDD" id="cd01647">
    <property type="entry name" value="RT_LTR"/>
    <property type="match status" value="1"/>
</dbReference>
<gene>
    <name evidence="4" type="ORF">EPI10_031420</name>
</gene>
<dbReference type="InterPro" id="IPR043128">
    <property type="entry name" value="Rev_trsase/Diguanyl_cyclase"/>
</dbReference>
<dbReference type="PANTHER" id="PTHR24559">
    <property type="entry name" value="TRANSPOSON TY3-I GAG-POL POLYPROTEIN"/>
    <property type="match status" value="1"/>
</dbReference>
<dbReference type="Pfam" id="PF00078">
    <property type="entry name" value="RVT_1"/>
    <property type="match status" value="1"/>
</dbReference>
<comment type="caution">
    <text evidence="4">The sequence shown here is derived from an EMBL/GenBank/DDBJ whole genome shotgun (WGS) entry which is preliminary data.</text>
</comment>
<dbReference type="EMBL" id="SMMG02000001">
    <property type="protein sequence ID" value="KAA3487606.1"/>
    <property type="molecule type" value="Genomic_DNA"/>
</dbReference>
<evidence type="ECO:0000256" key="1">
    <source>
        <dbReference type="PROSITE-ProRule" id="PRU00047"/>
    </source>
</evidence>
<name>A0A5B6X228_9ROSI</name>
<keyword evidence="5" id="KW-1185">Reference proteome</keyword>
<feature type="compositionally biased region" description="Basic and acidic residues" evidence="2">
    <location>
        <begin position="53"/>
        <end position="63"/>
    </location>
</feature>
<organism evidence="4 5">
    <name type="scientific">Gossypium australe</name>
    <dbReference type="NCBI Taxonomy" id="47621"/>
    <lineage>
        <taxon>Eukaryota</taxon>
        <taxon>Viridiplantae</taxon>
        <taxon>Streptophyta</taxon>
        <taxon>Embryophyta</taxon>
        <taxon>Tracheophyta</taxon>
        <taxon>Spermatophyta</taxon>
        <taxon>Magnoliopsida</taxon>
        <taxon>eudicotyledons</taxon>
        <taxon>Gunneridae</taxon>
        <taxon>Pentapetalae</taxon>
        <taxon>rosids</taxon>
        <taxon>malvids</taxon>
        <taxon>Malvales</taxon>
        <taxon>Malvaceae</taxon>
        <taxon>Malvoideae</taxon>
        <taxon>Gossypium</taxon>
    </lineage>
</organism>
<protein>
    <submittedName>
        <fullName evidence="4">DNA/RNA polymerases superfamily protein</fullName>
    </submittedName>
</protein>
<reference evidence="5" key="1">
    <citation type="journal article" date="2019" name="Plant Biotechnol. J.">
        <title>Genome sequencing of the Australian wild diploid species Gossypium australe highlights disease resistance and delayed gland morphogenesis.</title>
        <authorList>
            <person name="Cai Y."/>
            <person name="Cai X."/>
            <person name="Wang Q."/>
            <person name="Wang P."/>
            <person name="Zhang Y."/>
            <person name="Cai C."/>
            <person name="Xu Y."/>
            <person name="Wang K."/>
            <person name="Zhou Z."/>
            <person name="Wang C."/>
            <person name="Geng S."/>
            <person name="Li B."/>
            <person name="Dong Q."/>
            <person name="Hou Y."/>
            <person name="Wang H."/>
            <person name="Ai P."/>
            <person name="Liu Z."/>
            <person name="Yi F."/>
            <person name="Sun M."/>
            <person name="An G."/>
            <person name="Cheng J."/>
            <person name="Zhang Y."/>
            <person name="Shi Q."/>
            <person name="Xie Y."/>
            <person name="Shi X."/>
            <person name="Chang Y."/>
            <person name="Huang F."/>
            <person name="Chen Y."/>
            <person name="Hong S."/>
            <person name="Mi L."/>
            <person name="Sun Q."/>
            <person name="Zhang L."/>
            <person name="Zhou B."/>
            <person name="Peng R."/>
            <person name="Zhang X."/>
            <person name="Liu F."/>
        </authorList>
    </citation>
    <scope>NUCLEOTIDE SEQUENCE [LARGE SCALE GENOMIC DNA]</scope>
    <source>
        <strain evidence="5">cv. PA1801</strain>
    </source>
</reference>
<feature type="region of interest" description="Disordered" evidence="2">
    <location>
        <begin position="30"/>
        <end position="63"/>
    </location>
</feature>
<dbReference type="GO" id="GO:0008270">
    <property type="term" value="F:zinc ion binding"/>
    <property type="evidence" value="ECO:0007669"/>
    <property type="project" value="UniProtKB-KW"/>
</dbReference>
<keyword evidence="1" id="KW-0479">Metal-binding</keyword>
<dbReference type="InterPro" id="IPR001878">
    <property type="entry name" value="Znf_CCHC"/>
</dbReference>
<dbReference type="FunFam" id="3.30.70.270:FF:000003">
    <property type="entry name" value="Transposon Ty3-G Gag-Pol polyprotein"/>
    <property type="match status" value="1"/>
</dbReference>
<proteinExistence type="predicted"/>
<dbReference type="GO" id="GO:0003676">
    <property type="term" value="F:nucleic acid binding"/>
    <property type="evidence" value="ECO:0007669"/>
    <property type="project" value="InterPro"/>
</dbReference>
<dbReference type="Proteomes" id="UP000325315">
    <property type="component" value="Unassembled WGS sequence"/>
</dbReference>
<dbReference type="InterPro" id="IPR043502">
    <property type="entry name" value="DNA/RNA_pol_sf"/>
</dbReference>
<keyword evidence="1" id="KW-0863">Zinc-finger</keyword>
<dbReference type="InterPro" id="IPR041577">
    <property type="entry name" value="RT_RNaseH_2"/>
</dbReference>
<evidence type="ECO:0000256" key="2">
    <source>
        <dbReference type="SAM" id="MobiDB-lite"/>
    </source>
</evidence>
<feature type="domain" description="CCHC-type" evidence="3">
    <location>
        <begin position="6"/>
        <end position="21"/>
    </location>
</feature>
<dbReference type="InterPro" id="IPR053134">
    <property type="entry name" value="RNA-dir_DNA_polymerase"/>
</dbReference>
<dbReference type="PANTHER" id="PTHR24559:SF444">
    <property type="entry name" value="REVERSE TRANSCRIPTASE DOMAIN-CONTAINING PROTEIN"/>
    <property type="match status" value="1"/>
</dbReference>
<dbReference type="InterPro" id="IPR000477">
    <property type="entry name" value="RT_dom"/>
</dbReference>
<evidence type="ECO:0000313" key="4">
    <source>
        <dbReference type="EMBL" id="KAA3487606.1"/>
    </source>
</evidence>
<dbReference type="AlphaFoldDB" id="A0A5B6X228"/>
<evidence type="ECO:0000313" key="5">
    <source>
        <dbReference type="Proteomes" id="UP000325315"/>
    </source>
</evidence>
<dbReference type="PROSITE" id="PS50158">
    <property type="entry name" value="ZF_CCHC"/>
    <property type="match status" value="1"/>
</dbReference>
<dbReference type="Pfam" id="PF17919">
    <property type="entry name" value="RT_RNaseH_2"/>
    <property type="match status" value="1"/>
</dbReference>
<sequence length="446" mass="50994">MRIEACYRCGSLDHYLKGCPKRIKKDIVQTSRLSNPASRGRPPRNPGNMSDSRGTRKDSTVKSEARALARTCAIRAREDASALNIITSTFFLLDTDITTFIDPGMDWLTQHDGVVNYKQKYIVLKFQNDELLLVEPDVLNGFSNVISVTSTQKHIKKWYDAYFAYVLDTKVSKLKIKLVPVVCEFPDVFPKELPSLPPVSEVEFSIHLVLGTTPISIAPYRMAPTEVKELKTQLQEVLLDLLNKVTIKNRYPLPRIDDFFDQLKGATVFSKIDFCSGYYQLQVKDSDVPKTTFRTRIFRPYLDRFVVVSIDDILVYSRDENEYADHLRIVLQTLREKQLYAKFSKCEFWHREVGFLGHIVSTEGIKVDPNKISAIVNWKPPKNVSEVRSFLGLPRYYQRLKALLTKAPILVQPKSSKEFVIYSDVSLNGLGCVLMQEGKVISYASR</sequence>
<dbReference type="SUPFAM" id="SSF56672">
    <property type="entry name" value="DNA/RNA polymerases"/>
    <property type="match status" value="1"/>
</dbReference>
<dbReference type="Gene3D" id="3.30.70.270">
    <property type="match status" value="2"/>
</dbReference>
<evidence type="ECO:0000259" key="3">
    <source>
        <dbReference type="PROSITE" id="PS50158"/>
    </source>
</evidence>